<proteinExistence type="predicted"/>
<dbReference type="AlphaFoldDB" id="A0A7C3CUI3"/>
<dbReference type="SMART" id="SM00028">
    <property type="entry name" value="TPR"/>
    <property type="match status" value="2"/>
</dbReference>
<sequence length="216" mass="24721">MAAGGGAGEELLVLHERWVRVARAHLREIVAVVVGVVLVLSLWAGYRFYQDRREGKAAILYLQALSLKDRARGYQVLQRLMREYPGTVVAREARLYLWERDLGRKSPAELLKEIKQISRGARGEMKISCELGRAYLLEETGRLEEAADLYQKAIRQASFTRPVVYADLARVYEARKNYRLALEFYKKYLETHPSGEGLDFVEYKLSKLKKGLPQGS</sequence>
<keyword evidence="2" id="KW-1133">Transmembrane helix</keyword>
<evidence type="ECO:0000256" key="1">
    <source>
        <dbReference type="PROSITE-ProRule" id="PRU00339"/>
    </source>
</evidence>
<evidence type="ECO:0000256" key="2">
    <source>
        <dbReference type="SAM" id="Phobius"/>
    </source>
</evidence>
<keyword evidence="2" id="KW-0812">Transmembrane</keyword>
<dbReference type="InterPro" id="IPR019734">
    <property type="entry name" value="TPR_rpt"/>
</dbReference>
<dbReference type="InterPro" id="IPR018704">
    <property type="entry name" value="SecYEG/CpoB_TPR"/>
</dbReference>
<dbReference type="Gene3D" id="1.25.40.10">
    <property type="entry name" value="Tetratricopeptide repeat domain"/>
    <property type="match status" value="1"/>
</dbReference>
<evidence type="ECO:0000259" key="3">
    <source>
        <dbReference type="Pfam" id="PF09976"/>
    </source>
</evidence>
<feature type="transmembrane region" description="Helical" evidence="2">
    <location>
        <begin position="29"/>
        <end position="49"/>
    </location>
</feature>
<accession>A0A7C3CUI3</accession>
<dbReference type="Pfam" id="PF09976">
    <property type="entry name" value="TPR_21"/>
    <property type="match status" value="1"/>
</dbReference>
<reference evidence="4" key="1">
    <citation type="journal article" date="2020" name="mSystems">
        <title>Genome- and Community-Level Interaction Insights into Carbon Utilization and Element Cycling Functions of Hydrothermarchaeota in Hydrothermal Sediment.</title>
        <authorList>
            <person name="Zhou Z."/>
            <person name="Liu Y."/>
            <person name="Xu W."/>
            <person name="Pan J."/>
            <person name="Luo Z.H."/>
            <person name="Li M."/>
        </authorList>
    </citation>
    <scope>NUCLEOTIDE SEQUENCE [LARGE SCALE GENOMIC DNA]</scope>
    <source>
        <strain evidence="4">HyVt-483</strain>
    </source>
</reference>
<name>A0A7C3CUI3_9BACT</name>
<dbReference type="PROSITE" id="PS50005">
    <property type="entry name" value="TPR"/>
    <property type="match status" value="1"/>
</dbReference>
<gene>
    <name evidence="4" type="ORF">ENJ40_09930</name>
</gene>
<dbReference type="InterPro" id="IPR011990">
    <property type="entry name" value="TPR-like_helical_dom_sf"/>
</dbReference>
<protein>
    <submittedName>
        <fullName evidence="4">Tetratricopeptide repeat protein</fullName>
    </submittedName>
</protein>
<comment type="caution">
    <text evidence="4">The sequence shown here is derived from an EMBL/GenBank/DDBJ whole genome shotgun (WGS) entry which is preliminary data.</text>
</comment>
<evidence type="ECO:0000313" key="4">
    <source>
        <dbReference type="EMBL" id="HFC98753.1"/>
    </source>
</evidence>
<keyword evidence="1" id="KW-0802">TPR repeat</keyword>
<dbReference type="SUPFAM" id="SSF48452">
    <property type="entry name" value="TPR-like"/>
    <property type="match status" value="1"/>
</dbReference>
<dbReference type="EMBL" id="DRMH01000136">
    <property type="protein sequence ID" value="HFC98753.1"/>
    <property type="molecule type" value="Genomic_DNA"/>
</dbReference>
<feature type="domain" description="Ancillary SecYEG translocon subunit/Cell division coordinator CpoB TPR" evidence="3">
    <location>
        <begin position="29"/>
        <end position="209"/>
    </location>
</feature>
<organism evidence="4">
    <name type="scientific">Thermosulfurimonas dismutans</name>
    <dbReference type="NCBI Taxonomy" id="999894"/>
    <lineage>
        <taxon>Bacteria</taxon>
        <taxon>Pseudomonadati</taxon>
        <taxon>Thermodesulfobacteriota</taxon>
        <taxon>Thermodesulfobacteria</taxon>
        <taxon>Thermodesulfobacteriales</taxon>
        <taxon>Thermodesulfobacteriaceae</taxon>
        <taxon>Thermosulfurimonas</taxon>
    </lineage>
</organism>
<keyword evidence="2" id="KW-0472">Membrane</keyword>
<feature type="repeat" description="TPR" evidence="1">
    <location>
        <begin position="162"/>
        <end position="195"/>
    </location>
</feature>
<dbReference type="Proteomes" id="UP000886043">
    <property type="component" value="Unassembled WGS sequence"/>
</dbReference>